<protein>
    <submittedName>
        <fullName evidence="2">Uncharacterized protein</fullName>
    </submittedName>
</protein>
<evidence type="ECO:0000313" key="2">
    <source>
        <dbReference type="EMBL" id="GAK43531.1"/>
    </source>
</evidence>
<gene>
    <name evidence="2" type="ORF">M2A_0030</name>
</gene>
<feature type="region of interest" description="Disordered" evidence="1">
    <location>
        <begin position="47"/>
        <end position="70"/>
    </location>
</feature>
<feature type="compositionally biased region" description="Basic residues" evidence="1">
    <location>
        <begin position="49"/>
        <end position="65"/>
    </location>
</feature>
<comment type="caution">
    <text evidence="2">The sequence shown here is derived from an EMBL/GenBank/DDBJ whole genome shotgun (WGS) entry which is preliminary data.</text>
</comment>
<evidence type="ECO:0000313" key="3">
    <source>
        <dbReference type="Proteomes" id="UP000028702"/>
    </source>
</evidence>
<dbReference type="RefSeq" id="WP_045441545.1">
    <property type="nucleotide sequence ID" value="NZ_BBIO01000001.1"/>
</dbReference>
<organism evidence="2 3">
    <name type="scientific">Tepidicaulis marinus</name>
    <dbReference type="NCBI Taxonomy" id="1333998"/>
    <lineage>
        <taxon>Bacteria</taxon>
        <taxon>Pseudomonadati</taxon>
        <taxon>Pseudomonadota</taxon>
        <taxon>Alphaproteobacteria</taxon>
        <taxon>Hyphomicrobiales</taxon>
        <taxon>Parvibaculaceae</taxon>
        <taxon>Tepidicaulis</taxon>
    </lineage>
</organism>
<dbReference type="Proteomes" id="UP000028702">
    <property type="component" value="Unassembled WGS sequence"/>
</dbReference>
<dbReference type="STRING" id="1333998.M2A_0030"/>
<proteinExistence type="predicted"/>
<sequence length="96" mass="10928">MEYVLYAVLALVLLGAVLGLITETLQRIFPSLREDPEVARQRILARKEMKSRKKKVSSTPKKKRGPIGGSHTAEIMMFGEDPVTRRAARKVRDKFF</sequence>
<reference evidence="2 3" key="1">
    <citation type="submission" date="2014-07" db="EMBL/GenBank/DDBJ databases">
        <title>Tepidicaulis marinum gen. nov., sp. nov., a novel marine bacterium denitrifying nitrate to nitrous oxide strictly under microaerobic conditions.</title>
        <authorList>
            <person name="Takeuchi M."/>
            <person name="Yamagishi T."/>
            <person name="Kamagata Y."/>
            <person name="Oshima K."/>
            <person name="Hattori M."/>
            <person name="Katayama T."/>
            <person name="Hanada S."/>
            <person name="Tamaki H."/>
            <person name="Marumo K."/>
            <person name="Maeda H."/>
            <person name="Nedachi M."/>
            <person name="Iwasaki W."/>
            <person name="Suwa Y."/>
            <person name="Sakata S."/>
        </authorList>
    </citation>
    <scope>NUCLEOTIDE SEQUENCE [LARGE SCALE GENOMIC DNA]</scope>
    <source>
        <strain evidence="2 3">MA2</strain>
    </source>
</reference>
<dbReference type="EMBL" id="BBIO01000001">
    <property type="protein sequence ID" value="GAK43531.1"/>
    <property type="molecule type" value="Genomic_DNA"/>
</dbReference>
<evidence type="ECO:0000256" key="1">
    <source>
        <dbReference type="SAM" id="MobiDB-lite"/>
    </source>
</evidence>
<dbReference type="AlphaFoldDB" id="A0A081B663"/>
<accession>A0A081B663</accession>
<keyword evidence="3" id="KW-1185">Reference proteome</keyword>
<name>A0A081B663_9HYPH</name>